<evidence type="ECO:0000313" key="9">
    <source>
        <dbReference type="Proteomes" id="UP000824264"/>
    </source>
</evidence>
<proteinExistence type="inferred from homology"/>
<sequence length="354" mass="37740">MNTKGWRQAGKGGAALLLWLLLYGANPHVSAWLAHDALGLARGSATGEAVNFFFYDTVKILLLLAIMVYGVAFARAGLQTERIREKLAGAKRGLGYLFGAVFGAVTPFCSCSSIPLFVGFTTARIPLGITMSFLIASPMINEIAVVLLGGLLGWPFAAAYVAVGLLAGILGGAIMDAVGAERWLQPLAAPHGGLTELRPIRALTLPSRITLEGRHRFALHETRSIFRKVAPWVVIGVGLGALLHGFVPEEWVVRHLGAGQWWTVPLAVIAGVPLYANVTGIVPILESLLLKGVPAGTALAFCMGTVAVSLPELLMLRQVMRWRLLALFVGVLAVFCTLVGWLFNAVFPVMGGRL</sequence>
<accession>A0A9D1UAP3</accession>
<evidence type="ECO:0000256" key="5">
    <source>
        <dbReference type="ARBA" id="ARBA00022989"/>
    </source>
</evidence>
<dbReference type="EMBL" id="DXGI01000424">
    <property type="protein sequence ID" value="HIW79726.1"/>
    <property type="molecule type" value="Genomic_DNA"/>
</dbReference>
<dbReference type="InterPro" id="IPR005524">
    <property type="entry name" value="DUF318"/>
</dbReference>
<feature type="transmembrane region" description="Helical" evidence="7">
    <location>
        <begin position="125"/>
        <end position="149"/>
    </location>
</feature>
<comment type="similarity">
    <text evidence="2">Belongs to the UPF0718 family.</text>
</comment>
<evidence type="ECO:0000256" key="3">
    <source>
        <dbReference type="ARBA" id="ARBA00022475"/>
    </source>
</evidence>
<evidence type="ECO:0000256" key="6">
    <source>
        <dbReference type="ARBA" id="ARBA00023136"/>
    </source>
</evidence>
<feature type="transmembrane region" description="Helical" evidence="7">
    <location>
        <begin position="53"/>
        <end position="74"/>
    </location>
</feature>
<comment type="subcellular location">
    <subcellularLocation>
        <location evidence="1">Cell membrane</location>
        <topology evidence="1">Multi-pass membrane protein</topology>
    </subcellularLocation>
</comment>
<reference evidence="8" key="1">
    <citation type="journal article" date="2021" name="PeerJ">
        <title>Extensive microbial diversity within the chicken gut microbiome revealed by metagenomics and culture.</title>
        <authorList>
            <person name="Gilroy R."/>
            <person name="Ravi A."/>
            <person name="Getino M."/>
            <person name="Pursley I."/>
            <person name="Horton D.L."/>
            <person name="Alikhan N.F."/>
            <person name="Baker D."/>
            <person name="Gharbi K."/>
            <person name="Hall N."/>
            <person name="Watson M."/>
            <person name="Adriaenssens E.M."/>
            <person name="Foster-Nyarko E."/>
            <person name="Jarju S."/>
            <person name="Secka A."/>
            <person name="Antonio M."/>
            <person name="Oren A."/>
            <person name="Chaudhuri R.R."/>
            <person name="La Ragione R."/>
            <person name="Hildebrand F."/>
            <person name="Pallen M.J."/>
        </authorList>
    </citation>
    <scope>NUCLEOTIDE SEQUENCE</scope>
    <source>
        <strain evidence="8">ChiSxjej5B17-1746</strain>
    </source>
</reference>
<dbReference type="PANTHER" id="PTHR42775">
    <property type="entry name" value="PERMEASE RV2963-RELATED"/>
    <property type="match status" value="1"/>
</dbReference>
<feature type="transmembrane region" description="Helical" evidence="7">
    <location>
        <begin position="229"/>
        <end position="247"/>
    </location>
</feature>
<evidence type="ECO:0000256" key="7">
    <source>
        <dbReference type="SAM" id="Phobius"/>
    </source>
</evidence>
<dbReference type="InterPro" id="IPR053166">
    <property type="entry name" value="UPF0718_permease"/>
</dbReference>
<feature type="transmembrane region" description="Helical" evidence="7">
    <location>
        <begin position="156"/>
        <end position="175"/>
    </location>
</feature>
<keyword evidence="5 7" id="KW-1133">Transmembrane helix</keyword>
<evidence type="ECO:0000256" key="1">
    <source>
        <dbReference type="ARBA" id="ARBA00004651"/>
    </source>
</evidence>
<evidence type="ECO:0000313" key="8">
    <source>
        <dbReference type="EMBL" id="HIW79726.1"/>
    </source>
</evidence>
<keyword evidence="4 7" id="KW-0812">Transmembrane</keyword>
<dbReference type="Pfam" id="PF03773">
    <property type="entry name" value="ArsP_1"/>
    <property type="match status" value="1"/>
</dbReference>
<organism evidence="8 9">
    <name type="scientific">Candidatus Bilophila faecipullorum</name>
    <dbReference type="NCBI Taxonomy" id="2838482"/>
    <lineage>
        <taxon>Bacteria</taxon>
        <taxon>Pseudomonadati</taxon>
        <taxon>Thermodesulfobacteriota</taxon>
        <taxon>Desulfovibrionia</taxon>
        <taxon>Desulfovibrionales</taxon>
        <taxon>Desulfovibrionaceae</taxon>
        <taxon>Bilophila</taxon>
    </lineage>
</organism>
<feature type="transmembrane region" description="Helical" evidence="7">
    <location>
        <begin position="259"/>
        <end position="276"/>
    </location>
</feature>
<dbReference type="GO" id="GO:0005886">
    <property type="term" value="C:plasma membrane"/>
    <property type="evidence" value="ECO:0007669"/>
    <property type="project" value="UniProtKB-SubCell"/>
</dbReference>
<evidence type="ECO:0000256" key="2">
    <source>
        <dbReference type="ARBA" id="ARBA00006386"/>
    </source>
</evidence>
<feature type="transmembrane region" description="Helical" evidence="7">
    <location>
        <begin position="322"/>
        <end position="343"/>
    </location>
</feature>
<keyword evidence="6 7" id="KW-0472">Membrane</keyword>
<reference evidence="8" key="2">
    <citation type="submission" date="2021-04" db="EMBL/GenBank/DDBJ databases">
        <authorList>
            <person name="Gilroy R."/>
        </authorList>
    </citation>
    <scope>NUCLEOTIDE SEQUENCE</scope>
    <source>
        <strain evidence="8">ChiSxjej5B17-1746</strain>
    </source>
</reference>
<name>A0A9D1UAP3_9BACT</name>
<evidence type="ECO:0000256" key="4">
    <source>
        <dbReference type="ARBA" id="ARBA00022692"/>
    </source>
</evidence>
<comment type="caution">
    <text evidence="8">The sequence shown here is derived from an EMBL/GenBank/DDBJ whole genome shotgun (WGS) entry which is preliminary data.</text>
</comment>
<dbReference type="Proteomes" id="UP000824264">
    <property type="component" value="Unassembled WGS sequence"/>
</dbReference>
<protein>
    <submittedName>
        <fullName evidence="8">Permease</fullName>
    </submittedName>
</protein>
<dbReference type="AlphaFoldDB" id="A0A9D1UAP3"/>
<feature type="transmembrane region" description="Helical" evidence="7">
    <location>
        <begin position="94"/>
        <end position="119"/>
    </location>
</feature>
<dbReference type="PANTHER" id="PTHR42775:SF1">
    <property type="entry name" value="PERMEASE RV2963-RELATED"/>
    <property type="match status" value="1"/>
</dbReference>
<keyword evidence="3" id="KW-1003">Cell membrane</keyword>
<feature type="transmembrane region" description="Helical" evidence="7">
    <location>
        <begin position="288"/>
        <end position="310"/>
    </location>
</feature>
<gene>
    <name evidence="8" type="ORF">H9874_11385</name>
</gene>